<protein>
    <submittedName>
        <fullName evidence="2">Uncharacterized protein</fullName>
    </submittedName>
</protein>
<feature type="region of interest" description="Disordered" evidence="1">
    <location>
        <begin position="1"/>
        <end position="36"/>
    </location>
</feature>
<sequence length="36" mass="3812">TKIDTHAGAQPTSETSATDTNPHVVIANDGQQLTYE</sequence>
<dbReference type="EMBL" id="SNWQ01000035">
    <property type="protein sequence ID" value="TDO30679.1"/>
    <property type="molecule type" value="Genomic_DNA"/>
</dbReference>
<evidence type="ECO:0000313" key="2">
    <source>
        <dbReference type="EMBL" id="TDO30679.1"/>
    </source>
</evidence>
<keyword evidence="3" id="KW-1185">Reference proteome</keyword>
<feature type="compositionally biased region" description="Polar residues" evidence="1">
    <location>
        <begin position="10"/>
        <end position="21"/>
    </location>
</feature>
<evidence type="ECO:0000256" key="1">
    <source>
        <dbReference type="SAM" id="MobiDB-lite"/>
    </source>
</evidence>
<organism evidence="2 3">
    <name type="scientific">Kribbella caucasensis</name>
    <dbReference type="NCBI Taxonomy" id="2512215"/>
    <lineage>
        <taxon>Bacteria</taxon>
        <taxon>Bacillati</taxon>
        <taxon>Actinomycetota</taxon>
        <taxon>Actinomycetes</taxon>
        <taxon>Propionibacteriales</taxon>
        <taxon>Kribbellaceae</taxon>
        <taxon>Kribbella</taxon>
    </lineage>
</organism>
<dbReference type="AlphaFoldDB" id="A0A4R6J5I5"/>
<gene>
    <name evidence="2" type="ORF">EV643_1351</name>
</gene>
<evidence type="ECO:0000313" key="3">
    <source>
        <dbReference type="Proteomes" id="UP000295388"/>
    </source>
</evidence>
<reference evidence="2 3" key="1">
    <citation type="submission" date="2019-03" db="EMBL/GenBank/DDBJ databases">
        <title>Genomic Encyclopedia of Type Strains, Phase III (KMG-III): the genomes of soil and plant-associated and newly described type strains.</title>
        <authorList>
            <person name="Whitman W."/>
        </authorList>
    </citation>
    <scope>NUCLEOTIDE SEQUENCE [LARGE SCALE GENOMIC DNA]</scope>
    <source>
        <strain evidence="2 3">VKM Ac-2527</strain>
    </source>
</reference>
<proteinExistence type="predicted"/>
<name>A0A4R6J5I5_9ACTN</name>
<accession>A0A4R6J5I5</accession>
<dbReference type="Proteomes" id="UP000295388">
    <property type="component" value="Unassembled WGS sequence"/>
</dbReference>
<feature type="non-terminal residue" evidence="2">
    <location>
        <position position="1"/>
    </location>
</feature>
<comment type="caution">
    <text evidence="2">The sequence shown here is derived from an EMBL/GenBank/DDBJ whole genome shotgun (WGS) entry which is preliminary data.</text>
</comment>